<keyword evidence="9" id="KW-0238">DNA-binding</keyword>
<feature type="compositionally biased region" description="Polar residues" evidence="13">
    <location>
        <begin position="201"/>
        <end position="214"/>
    </location>
</feature>
<evidence type="ECO:0000256" key="6">
    <source>
        <dbReference type="ARBA" id="ARBA00022771"/>
    </source>
</evidence>
<organism evidence="15 16">
    <name type="scientific">Patella caerulea</name>
    <name type="common">Rayed Mediterranean limpet</name>
    <dbReference type="NCBI Taxonomy" id="87958"/>
    <lineage>
        <taxon>Eukaryota</taxon>
        <taxon>Metazoa</taxon>
        <taxon>Spiralia</taxon>
        <taxon>Lophotrochozoa</taxon>
        <taxon>Mollusca</taxon>
        <taxon>Gastropoda</taxon>
        <taxon>Patellogastropoda</taxon>
        <taxon>Patelloidea</taxon>
        <taxon>Patellidae</taxon>
        <taxon>Patella</taxon>
    </lineage>
</organism>
<comment type="similarity">
    <text evidence="3">Belongs to the krueppel C2H2-type zinc-finger protein family.</text>
</comment>
<feature type="domain" description="C2H2-type" evidence="14">
    <location>
        <begin position="611"/>
        <end position="638"/>
    </location>
</feature>
<evidence type="ECO:0000256" key="10">
    <source>
        <dbReference type="ARBA" id="ARBA00023163"/>
    </source>
</evidence>
<dbReference type="Pfam" id="PF00096">
    <property type="entry name" value="zf-C2H2"/>
    <property type="match status" value="8"/>
</dbReference>
<feature type="compositionally biased region" description="Basic and acidic residues" evidence="13">
    <location>
        <begin position="885"/>
        <end position="900"/>
    </location>
</feature>
<evidence type="ECO:0000256" key="12">
    <source>
        <dbReference type="PROSITE-ProRule" id="PRU00042"/>
    </source>
</evidence>
<feature type="domain" description="C2H2-type" evidence="14">
    <location>
        <begin position="695"/>
        <end position="722"/>
    </location>
</feature>
<feature type="domain" description="C2H2-type" evidence="14">
    <location>
        <begin position="667"/>
        <end position="694"/>
    </location>
</feature>
<proteinExistence type="inferred from homology"/>
<dbReference type="SMART" id="SM00355">
    <property type="entry name" value="ZnF_C2H2"/>
    <property type="match status" value="11"/>
</dbReference>
<dbReference type="FunFam" id="3.30.160.60:FF:000771">
    <property type="entry name" value="zinc finger protein 648"/>
    <property type="match status" value="2"/>
</dbReference>
<keyword evidence="5" id="KW-0677">Repeat</keyword>
<keyword evidence="7" id="KW-0862">Zinc</keyword>
<dbReference type="Gene3D" id="3.30.160.60">
    <property type="entry name" value="Classic Zinc Finger"/>
    <property type="match status" value="10"/>
</dbReference>
<evidence type="ECO:0000313" key="15">
    <source>
        <dbReference type="EMBL" id="KAK6188941.1"/>
    </source>
</evidence>
<evidence type="ECO:0000256" key="4">
    <source>
        <dbReference type="ARBA" id="ARBA00022723"/>
    </source>
</evidence>
<dbReference type="PROSITE" id="PS00028">
    <property type="entry name" value="ZINC_FINGER_C2H2_1"/>
    <property type="match status" value="10"/>
</dbReference>
<evidence type="ECO:0000256" key="11">
    <source>
        <dbReference type="ARBA" id="ARBA00023242"/>
    </source>
</evidence>
<keyword evidence="8" id="KW-0805">Transcription regulation</keyword>
<dbReference type="FunFam" id="3.30.160.60:FF:000145">
    <property type="entry name" value="Zinc finger protein 574"/>
    <property type="match status" value="1"/>
</dbReference>
<comment type="subcellular location">
    <subcellularLocation>
        <location evidence="2">Nucleus</location>
    </subcellularLocation>
</comment>
<evidence type="ECO:0000256" key="3">
    <source>
        <dbReference type="ARBA" id="ARBA00006991"/>
    </source>
</evidence>
<dbReference type="InterPro" id="IPR013087">
    <property type="entry name" value="Znf_C2H2_type"/>
</dbReference>
<dbReference type="Proteomes" id="UP001347796">
    <property type="component" value="Unassembled WGS sequence"/>
</dbReference>
<keyword evidence="11" id="KW-0539">Nucleus</keyword>
<feature type="compositionally biased region" description="Polar residues" evidence="13">
    <location>
        <begin position="168"/>
        <end position="195"/>
    </location>
</feature>
<feature type="domain" description="C2H2-type" evidence="14">
    <location>
        <begin position="556"/>
        <end position="583"/>
    </location>
</feature>
<dbReference type="PROSITE" id="PS50157">
    <property type="entry name" value="ZINC_FINGER_C2H2_2"/>
    <property type="match status" value="10"/>
</dbReference>
<feature type="compositionally biased region" description="Polar residues" evidence="13">
    <location>
        <begin position="221"/>
        <end position="232"/>
    </location>
</feature>
<feature type="compositionally biased region" description="Acidic residues" evidence="13">
    <location>
        <begin position="928"/>
        <end position="939"/>
    </location>
</feature>
<dbReference type="FunFam" id="3.30.160.60:FF:000502">
    <property type="entry name" value="Zinc finger protein 710"/>
    <property type="match status" value="1"/>
</dbReference>
<keyword evidence="6 12" id="KW-0863">Zinc-finger</keyword>
<feature type="domain" description="C2H2-type" evidence="14">
    <location>
        <begin position="751"/>
        <end position="778"/>
    </location>
</feature>
<feature type="compositionally biased region" description="Polar residues" evidence="13">
    <location>
        <begin position="432"/>
        <end position="443"/>
    </location>
</feature>
<dbReference type="SUPFAM" id="SSF57667">
    <property type="entry name" value="beta-beta-alpha zinc fingers"/>
    <property type="match status" value="6"/>
</dbReference>
<evidence type="ECO:0000256" key="13">
    <source>
        <dbReference type="SAM" id="MobiDB-lite"/>
    </source>
</evidence>
<gene>
    <name evidence="15" type="ORF">SNE40_005015</name>
</gene>
<feature type="domain" description="C2H2-type" evidence="14">
    <location>
        <begin position="584"/>
        <end position="611"/>
    </location>
</feature>
<dbReference type="EMBL" id="JAZGQO010000003">
    <property type="protein sequence ID" value="KAK6188941.1"/>
    <property type="molecule type" value="Genomic_DNA"/>
</dbReference>
<dbReference type="GO" id="GO:0006357">
    <property type="term" value="P:regulation of transcription by RNA polymerase II"/>
    <property type="evidence" value="ECO:0007669"/>
    <property type="project" value="TreeGrafter"/>
</dbReference>
<feature type="compositionally biased region" description="Basic and acidic residues" evidence="13">
    <location>
        <begin position="982"/>
        <end position="992"/>
    </location>
</feature>
<feature type="domain" description="C2H2-type" evidence="14">
    <location>
        <begin position="528"/>
        <end position="555"/>
    </location>
</feature>
<sequence length="1019" mass="115822">MSNNQSSPRVHGLPPAHMDPFFQQQLHPGNPFERFPIPYNQGLTSFPNFPNTSYGTLVPQRQPISSNTLPGIGNFTDPLVFMPYSGHSGSAHSIDRRERLPEFNSIVTSSVDNINMPRNYSMPVQQDDKDVVAHEDNISNFYIGTRSNNAMSQGNKLLQHERTPPISSPNVPRSAIPQNQSPTTAQQSFATSQHSQDYHQTHLQRITSNSSSQQIHHRESNTQNNYSNSNIPSVLPNDASPKEHNFEKLDMEINSKMDLLQKYHSRGNAAKHGKNNECVKTRKDNRGFSKVKNIKPVVLFSLLGRLEIEDKNSEVETSDTAVQTDSKMIKNQDKSKMSLNTNTSQSCMEMESDDDSLETFNILSAADVDEYQNSEENKNTKTLKCVRRDSDIRCRKRRNISGKSNNDESSEINLTPDKIKTEETECSDNDHSLTNTSKDTPPKQTRKSGRSTLDPEMFPSLPISAFKGKDKDAEMERMEINISIDDSQYVVVGGDGPKRWQCNVCTKSYTTKHNLVTHVLDHNGIKPHLCMICGKYFKQLSHLNTHMLTHDNVKPHVCPVCGKGFTQVSHLKRHQAVHLDSKPHVCDICNRGFAYPSELRLHKAKHIPGKDKCIDCDEDFGSPKLLKEHMVTHDNREDHECPECQRLFRYPSQLKDHLTSHSGYRPFICAECGMDFIKEHHLKAHQFTHTGLRPYKCPTCGRTFNQRANMVRHQLIHSNDRSYKCDQCGKTFTQPQTLKAHLVVHAEKKPHQCKVCGKEFGRVHNLQAHMHMHSDSKPFLCYCGSSFTLKGNLKRHKKIKHGIDDCTETMEEEAVWFLSTMSNRATQNTTTTPLSLDTSQDSDSHDNSQSSLLSPESKAQRKQRKSIPRKIPQTDAESGGEEGEVATKDDDNQPKSDRKSRFFQALNQPVGNRSGKLMAMKRSFAEMNESDMEDDEEDEIQKRKVHKKRFNEDDDDDDDDEEEEDDDGETDDDDDDDWTQEDTNKHGIDGAKVKKIATILADKYSRSIPIKFKESVSQS</sequence>
<feature type="compositionally biased region" description="Basic and acidic residues" evidence="13">
    <location>
        <begin position="417"/>
        <end position="431"/>
    </location>
</feature>
<comment type="caution">
    <text evidence="15">The sequence shown here is derived from an EMBL/GenBank/DDBJ whole genome shotgun (WGS) entry which is preliminary data.</text>
</comment>
<feature type="region of interest" description="Disordered" evidence="13">
    <location>
        <begin position="160"/>
        <end position="242"/>
    </location>
</feature>
<keyword evidence="4" id="KW-0479">Metal-binding</keyword>
<dbReference type="GO" id="GO:0000978">
    <property type="term" value="F:RNA polymerase II cis-regulatory region sequence-specific DNA binding"/>
    <property type="evidence" value="ECO:0007669"/>
    <property type="project" value="TreeGrafter"/>
</dbReference>
<dbReference type="FunFam" id="3.30.160.60:FF:000182">
    <property type="entry name" value="zinc finger protein 366"/>
    <property type="match status" value="1"/>
</dbReference>
<feature type="compositionally biased region" description="Acidic residues" evidence="13">
    <location>
        <begin position="952"/>
        <end position="980"/>
    </location>
</feature>
<dbReference type="FunFam" id="3.30.160.60:FF:000690">
    <property type="entry name" value="Zinc finger protein 354C"/>
    <property type="match status" value="1"/>
</dbReference>
<dbReference type="PANTHER" id="PTHR24390:SF245">
    <property type="entry name" value="C2H2-TYPE DOMAIN-CONTAINING PROTEIN"/>
    <property type="match status" value="1"/>
</dbReference>
<dbReference type="FunFam" id="3.30.160.60:FF:000191">
    <property type="entry name" value="zinc finger protein 366"/>
    <property type="match status" value="1"/>
</dbReference>
<evidence type="ECO:0000256" key="7">
    <source>
        <dbReference type="ARBA" id="ARBA00022833"/>
    </source>
</evidence>
<feature type="domain" description="C2H2-type" evidence="14">
    <location>
        <begin position="639"/>
        <end position="666"/>
    </location>
</feature>
<evidence type="ECO:0000256" key="2">
    <source>
        <dbReference type="ARBA" id="ARBA00004123"/>
    </source>
</evidence>
<dbReference type="GO" id="GO:0003700">
    <property type="term" value="F:DNA-binding transcription factor activity"/>
    <property type="evidence" value="ECO:0007669"/>
    <property type="project" value="TreeGrafter"/>
</dbReference>
<keyword evidence="10" id="KW-0804">Transcription</keyword>
<feature type="region of interest" description="Disordered" evidence="13">
    <location>
        <begin position="826"/>
        <end position="992"/>
    </location>
</feature>
<keyword evidence="16" id="KW-1185">Reference proteome</keyword>
<dbReference type="GO" id="GO:0005634">
    <property type="term" value="C:nucleus"/>
    <property type="evidence" value="ECO:0007669"/>
    <property type="project" value="UniProtKB-SubCell"/>
</dbReference>
<evidence type="ECO:0000256" key="5">
    <source>
        <dbReference type="ARBA" id="ARBA00022737"/>
    </source>
</evidence>
<feature type="domain" description="C2H2-type" evidence="14">
    <location>
        <begin position="723"/>
        <end position="750"/>
    </location>
</feature>
<evidence type="ECO:0000256" key="8">
    <source>
        <dbReference type="ARBA" id="ARBA00023015"/>
    </source>
</evidence>
<dbReference type="InterPro" id="IPR036236">
    <property type="entry name" value="Znf_C2H2_sf"/>
</dbReference>
<name>A0AAN8KDD0_PATCE</name>
<comment type="function">
    <text evidence="1">May be involved in transcriptional regulation.</text>
</comment>
<feature type="compositionally biased region" description="Low complexity" evidence="13">
    <location>
        <begin position="837"/>
        <end position="854"/>
    </location>
</feature>
<feature type="compositionally biased region" description="Polar residues" evidence="13">
    <location>
        <begin position="826"/>
        <end position="836"/>
    </location>
</feature>
<feature type="domain" description="C2H2-type" evidence="14">
    <location>
        <begin position="500"/>
        <end position="527"/>
    </location>
</feature>
<evidence type="ECO:0000256" key="9">
    <source>
        <dbReference type="ARBA" id="ARBA00023125"/>
    </source>
</evidence>
<dbReference type="GO" id="GO:0008270">
    <property type="term" value="F:zinc ion binding"/>
    <property type="evidence" value="ECO:0007669"/>
    <property type="project" value="UniProtKB-KW"/>
</dbReference>
<feature type="region of interest" description="Disordered" evidence="13">
    <location>
        <begin position="396"/>
        <end position="464"/>
    </location>
</feature>
<protein>
    <recommendedName>
        <fullName evidence="14">C2H2-type domain-containing protein</fullName>
    </recommendedName>
</protein>
<evidence type="ECO:0000256" key="1">
    <source>
        <dbReference type="ARBA" id="ARBA00003767"/>
    </source>
</evidence>
<reference evidence="15 16" key="1">
    <citation type="submission" date="2024-01" db="EMBL/GenBank/DDBJ databases">
        <title>The genome of the rayed Mediterranean limpet Patella caerulea (Linnaeus, 1758).</title>
        <authorList>
            <person name="Anh-Thu Weber A."/>
            <person name="Halstead-Nussloch G."/>
        </authorList>
    </citation>
    <scope>NUCLEOTIDE SEQUENCE [LARGE SCALE GENOMIC DNA]</scope>
    <source>
        <strain evidence="15">AATW-2023a</strain>
        <tissue evidence="15">Whole specimen</tissue>
    </source>
</reference>
<dbReference type="PANTHER" id="PTHR24390">
    <property type="entry name" value="ZINC FINGER PROTEIN"/>
    <property type="match status" value="1"/>
</dbReference>
<dbReference type="AlphaFoldDB" id="A0AAN8KDD0"/>
<evidence type="ECO:0000259" key="14">
    <source>
        <dbReference type="PROSITE" id="PS50157"/>
    </source>
</evidence>
<accession>A0AAN8KDD0</accession>
<evidence type="ECO:0000313" key="16">
    <source>
        <dbReference type="Proteomes" id="UP001347796"/>
    </source>
</evidence>